<keyword evidence="5 8" id="KW-0812">Transmembrane</keyword>
<accession>A0A151AYD6</accession>
<dbReference type="InterPro" id="IPR038770">
    <property type="entry name" value="Na+/solute_symporter_sf"/>
</dbReference>
<keyword evidence="10" id="KW-1185">Reference proteome</keyword>
<dbReference type="GO" id="GO:0005886">
    <property type="term" value="C:plasma membrane"/>
    <property type="evidence" value="ECO:0007669"/>
    <property type="project" value="UniProtKB-SubCell"/>
</dbReference>
<comment type="caution">
    <text evidence="9">The sequence shown here is derived from an EMBL/GenBank/DDBJ whole genome shotgun (WGS) entry which is preliminary data.</text>
</comment>
<feature type="transmembrane region" description="Helical" evidence="8">
    <location>
        <begin position="195"/>
        <end position="213"/>
    </location>
</feature>
<dbReference type="OrthoDB" id="9798064at2"/>
<dbReference type="AlphaFoldDB" id="A0A151AYD6"/>
<feature type="transmembrane region" description="Helical" evidence="8">
    <location>
        <begin position="100"/>
        <end position="123"/>
    </location>
</feature>
<feature type="transmembrane region" description="Helical" evidence="8">
    <location>
        <begin position="282"/>
        <end position="306"/>
    </location>
</feature>
<evidence type="ECO:0000313" key="9">
    <source>
        <dbReference type="EMBL" id="KYH32562.1"/>
    </source>
</evidence>
<evidence type="ECO:0000256" key="6">
    <source>
        <dbReference type="ARBA" id="ARBA00022989"/>
    </source>
</evidence>
<feature type="transmembrane region" description="Helical" evidence="8">
    <location>
        <begin position="6"/>
        <end position="25"/>
    </location>
</feature>
<proteinExistence type="inferred from homology"/>
<dbReference type="EMBL" id="LTBC01000003">
    <property type="protein sequence ID" value="KYH32562.1"/>
    <property type="molecule type" value="Genomic_DNA"/>
</dbReference>
<protein>
    <submittedName>
        <fullName evidence="9">Membrane transport protein</fullName>
    </submittedName>
</protein>
<dbReference type="InterPro" id="IPR004776">
    <property type="entry name" value="Mem_transp_PIN-like"/>
</dbReference>
<feature type="transmembrane region" description="Helical" evidence="8">
    <location>
        <begin position="254"/>
        <end position="275"/>
    </location>
</feature>
<evidence type="ECO:0000256" key="8">
    <source>
        <dbReference type="SAM" id="Phobius"/>
    </source>
</evidence>
<reference evidence="9 10" key="1">
    <citation type="submission" date="2016-02" db="EMBL/GenBank/DDBJ databases">
        <title>Genome sequence of Moorella mulderi DSM 14980.</title>
        <authorList>
            <person name="Poehlein A."/>
            <person name="Daniel R."/>
        </authorList>
    </citation>
    <scope>NUCLEOTIDE SEQUENCE [LARGE SCALE GENOMIC DNA]</scope>
    <source>
        <strain evidence="9 10">DSM 14980</strain>
    </source>
</reference>
<dbReference type="PATRIC" id="fig|1122241.3.peg.1223"/>
<keyword evidence="7 8" id="KW-0472">Membrane</keyword>
<evidence type="ECO:0000256" key="4">
    <source>
        <dbReference type="ARBA" id="ARBA00022475"/>
    </source>
</evidence>
<keyword evidence="4" id="KW-1003">Cell membrane</keyword>
<comment type="similarity">
    <text evidence="2">Belongs to the auxin efflux carrier (TC 2.A.69) family.</text>
</comment>
<evidence type="ECO:0000256" key="5">
    <source>
        <dbReference type="ARBA" id="ARBA00022692"/>
    </source>
</evidence>
<gene>
    <name evidence="9" type="ORF">MOMUL_11640</name>
</gene>
<organism evidence="9 10">
    <name type="scientific">Moorella mulderi DSM 14980</name>
    <dbReference type="NCBI Taxonomy" id="1122241"/>
    <lineage>
        <taxon>Bacteria</taxon>
        <taxon>Bacillati</taxon>
        <taxon>Bacillota</taxon>
        <taxon>Clostridia</taxon>
        <taxon>Neomoorellales</taxon>
        <taxon>Neomoorellaceae</taxon>
        <taxon>Neomoorella</taxon>
    </lineage>
</organism>
<name>A0A151AYD6_9FIRM</name>
<feature type="transmembrane region" description="Helical" evidence="8">
    <location>
        <begin position="67"/>
        <end position="88"/>
    </location>
</feature>
<feature type="transmembrane region" description="Helical" evidence="8">
    <location>
        <begin position="129"/>
        <end position="149"/>
    </location>
</feature>
<evidence type="ECO:0000256" key="2">
    <source>
        <dbReference type="ARBA" id="ARBA00010145"/>
    </source>
</evidence>
<comment type="subcellular location">
    <subcellularLocation>
        <location evidence="1">Cell membrane</location>
        <topology evidence="1">Multi-pass membrane protein</topology>
    </subcellularLocation>
</comment>
<sequence>MTQLLAVGAQVGALFFYVFLGFLGRRRKILTAQGEQVISNIIFYFTMPALTVTSMNLKVSGQELTNAFLVLAASVVLVLVSYALCVLAGDWLPLPLKTNYAFRFTTAFGNVAYLGFPVAYILWGQLGVFYAAMYALGHNVLFWTLGVWLMQDHQEPKGLDWRQILNINILAIILGLVLALCHFQLPPLIFRPLDGLGQATIPLALLLVGSMLAESPIRTLAGNKIVYLIVAIRLIILPLLALGAMFLVPGWDKNVRLLVIMEMAMPAAAIAPAVARKYDGDYNLISEGVVATTLVSLLTIPLWAWLLNYHILT</sequence>
<feature type="transmembrane region" description="Helical" evidence="8">
    <location>
        <begin position="169"/>
        <end position="189"/>
    </location>
</feature>
<dbReference type="RefSeq" id="WP_084785494.1">
    <property type="nucleotide sequence ID" value="NZ_LTBC01000003.1"/>
</dbReference>
<dbReference type="Proteomes" id="UP000075670">
    <property type="component" value="Unassembled WGS sequence"/>
</dbReference>
<dbReference type="PANTHER" id="PTHR36838">
    <property type="entry name" value="AUXIN EFFLUX CARRIER FAMILY PROTEIN"/>
    <property type="match status" value="1"/>
</dbReference>
<dbReference type="Gene3D" id="1.20.1530.20">
    <property type="match status" value="1"/>
</dbReference>
<feature type="transmembrane region" description="Helical" evidence="8">
    <location>
        <begin position="225"/>
        <end position="248"/>
    </location>
</feature>
<dbReference type="PANTHER" id="PTHR36838:SF1">
    <property type="entry name" value="SLR1864 PROTEIN"/>
    <property type="match status" value="1"/>
</dbReference>
<keyword evidence="6 8" id="KW-1133">Transmembrane helix</keyword>
<evidence type="ECO:0000256" key="7">
    <source>
        <dbReference type="ARBA" id="ARBA00023136"/>
    </source>
</evidence>
<keyword evidence="3" id="KW-0813">Transport</keyword>
<feature type="transmembrane region" description="Helical" evidence="8">
    <location>
        <begin position="37"/>
        <end position="55"/>
    </location>
</feature>
<dbReference type="GO" id="GO:0055085">
    <property type="term" value="P:transmembrane transport"/>
    <property type="evidence" value="ECO:0007669"/>
    <property type="project" value="InterPro"/>
</dbReference>
<evidence type="ECO:0000256" key="1">
    <source>
        <dbReference type="ARBA" id="ARBA00004651"/>
    </source>
</evidence>
<evidence type="ECO:0000313" key="10">
    <source>
        <dbReference type="Proteomes" id="UP000075670"/>
    </source>
</evidence>
<evidence type="ECO:0000256" key="3">
    <source>
        <dbReference type="ARBA" id="ARBA00022448"/>
    </source>
</evidence>
<dbReference type="Pfam" id="PF03547">
    <property type="entry name" value="Mem_trans"/>
    <property type="match status" value="2"/>
</dbReference>